<evidence type="ECO:0000313" key="7">
    <source>
        <dbReference type="Proteomes" id="UP000216857"/>
    </source>
</evidence>
<comment type="caution">
    <text evidence="6">The sequence shown here is derived from an EMBL/GenBank/DDBJ whole genome shotgun (WGS) entry which is preliminary data.</text>
</comment>
<keyword evidence="3" id="KW-0547">Nucleotide-binding</keyword>
<dbReference type="InterPro" id="IPR003439">
    <property type="entry name" value="ABC_transporter-like_ATP-bd"/>
</dbReference>
<keyword evidence="1" id="KW-0813">Transport</keyword>
<evidence type="ECO:0000259" key="5">
    <source>
        <dbReference type="PROSITE" id="PS50893"/>
    </source>
</evidence>
<dbReference type="Pfam" id="PF08402">
    <property type="entry name" value="TOBE_2"/>
    <property type="match status" value="1"/>
</dbReference>
<dbReference type="AlphaFoldDB" id="A0A261RGA5"/>
<keyword evidence="4" id="KW-0067">ATP-binding</keyword>
<dbReference type="PROSITE" id="PS00211">
    <property type="entry name" value="ABC_TRANSPORTER_1"/>
    <property type="match status" value="1"/>
</dbReference>
<gene>
    <name evidence="6" type="ORF">CAL26_10575</name>
</gene>
<dbReference type="SUPFAM" id="SSF52540">
    <property type="entry name" value="P-loop containing nucleoside triphosphate hydrolases"/>
    <property type="match status" value="1"/>
</dbReference>
<dbReference type="InterPro" id="IPR027417">
    <property type="entry name" value="P-loop_NTPase"/>
</dbReference>
<evidence type="ECO:0000313" key="6">
    <source>
        <dbReference type="EMBL" id="OZI24068.1"/>
    </source>
</evidence>
<evidence type="ECO:0000256" key="3">
    <source>
        <dbReference type="ARBA" id="ARBA00022741"/>
    </source>
</evidence>
<dbReference type="Proteomes" id="UP000216857">
    <property type="component" value="Unassembled WGS sequence"/>
</dbReference>
<dbReference type="PANTHER" id="PTHR42781">
    <property type="entry name" value="SPERMIDINE/PUTRESCINE IMPORT ATP-BINDING PROTEIN POTA"/>
    <property type="match status" value="1"/>
</dbReference>
<dbReference type="PROSITE" id="PS50893">
    <property type="entry name" value="ABC_TRANSPORTER_2"/>
    <property type="match status" value="1"/>
</dbReference>
<dbReference type="GO" id="GO:0022857">
    <property type="term" value="F:transmembrane transporter activity"/>
    <property type="evidence" value="ECO:0007669"/>
    <property type="project" value="InterPro"/>
</dbReference>
<dbReference type="GO" id="GO:0015847">
    <property type="term" value="P:putrescine transport"/>
    <property type="evidence" value="ECO:0007669"/>
    <property type="project" value="UniProtKB-ARBA"/>
</dbReference>
<dbReference type="GO" id="GO:0005524">
    <property type="term" value="F:ATP binding"/>
    <property type="evidence" value="ECO:0007669"/>
    <property type="project" value="UniProtKB-KW"/>
</dbReference>
<evidence type="ECO:0000256" key="4">
    <source>
        <dbReference type="ARBA" id="ARBA00022840"/>
    </source>
</evidence>
<dbReference type="SUPFAM" id="SSF50331">
    <property type="entry name" value="MOP-like"/>
    <property type="match status" value="1"/>
</dbReference>
<dbReference type="OrthoDB" id="5298774at2"/>
<dbReference type="InterPro" id="IPR050093">
    <property type="entry name" value="ABC_SmlMolc_Importer"/>
</dbReference>
<dbReference type="EMBL" id="NEVJ01000002">
    <property type="protein sequence ID" value="OZI24068.1"/>
    <property type="molecule type" value="Genomic_DNA"/>
</dbReference>
<dbReference type="InterPro" id="IPR008995">
    <property type="entry name" value="Mo/tungstate-bd_C_term_dom"/>
</dbReference>
<dbReference type="GO" id="GO:0016887">
    <property type="term" value="F:ATP hydrolysis activity"/>
    <property type="evidence" value="ECO:0007669"/>
    <property type="project" value="InterPro"/>
</dbReference>
<dbReference type="Gene3D" id="2.40.50.100">
    <property type="match status" value="1"/>
</dbReference>
<organism evidence="6 7">
    <name type="scientific">Bordetella genomosp. 9</name>
    <dbReference type="NCBI Taxonomy" id="1416803"/>
    <lineage>
        <taxon>Bacteria</taxon>
        <taxon>Pseudomonadati</taxon>
        <taxon>Pseudomonadota</taxon>
        <taxon>Betaproteobacteria</taxon>
        <taxon>Burkholderiales</taxon>
        <taxon>Alcaligenaceae</taxon>
        <taxon>Bordetella</taxon>
    </lineage>
</organism>
<keyword evidence="2" id="KW-1003">Cell membrane</keyword>
<protein>
    <recommendedName>
        <fullName evidence="5">ABC transporter domain-containing protein</fullName>
    </recommendedName>
</protein>
<dbReference type="PANTHER" id="PTHR42781:SF4">
    <property type="entry name" value="SPERMIDINE_PUTRESCINE IMPORT ATP-BINDING PROTEIN POTA"/>
    <property type="match status" value="1"/>
</dbReference>
<reference evidence="6" key="1">
    <citation type="submission" date="2017-05" db="EMBL/GenBank/DDBJ databases">
        <title>Complete and WGS of Bordetella genogroups.</title>
        <authorList>
            <person name="Spilker T."/>
            <person name="Lipuma J."/>
        </authorList>
    </citation>
    <scope>NUCLEOTIDE SEQUENCE</scope>
    <source>
        <strain evidence="6">AU21707</strain>
    </source>
</reference>
<dbReference type="SMART" id="SM00382">
    <property type="entry name" value="AAA"/>
    <property type="match status" value="1"/>
</dbReference>
<dbReference type="Pfam" id="PF00005">
    <property type="entry name" value="ABC_tran"/>
    <property type="match status" value="1"/>
</dbReference>
<dbReference type="FunFam" id="3.40.50.300:FF:000133">
    <property type="entry name" value="Spermidine/putrescine import ATP-binding protein PotA"/>
    <property type="match status" value="1"/>
</dbReference>
<dbReference type="InterPro" id="IPR003593">
    <property type="entry name" value="AAA+_ATPase"/>
</dbReference>
<dbReference type="InterPro" id="IPR017871">
    <property type="entry name" value="ABC_transporter-like_CS"/>
</dbReference>
<dbReference type="InterPro" id="IPR013611">
    <property type="entry name" value="Transp-assoc_OB_typ2"/>
</dbReference>
<evidence type="ECO:0000256" key="1">
    <source>
        <dbReference type="ARBA" id="ARBA00022448"/>
    </source>
</evidence>
<sequence>MDIALPYAPAFHPSSERTPRMVTERAFLTLDDIQVRYGDAVAVDHIDLEIKAGEFVALLGPSGCGKTTLLRVIAGFVRANGGAVRLDGVDISTLTPEARRIGMVFQNYALFPHMTVADNIAYGLRAHRAPKESITSKVREMLDVVRMNGYEKRLPRQLSGGQQQRVALARALAISPRLLLLDEPLGALDKNLREEMQSELLRIQRELGITTIMVTHDQEEAMGMADRIAVLNAGQVMQFGTASEIYDAPATPFVSGFVGNSTFLDGVLGRGEGEHWTLRTSGGVELRFQSAGPCRRVGAARIALRPEQIELCDDGAAAVVRYARPMGPSTRVGVTLDDGTELQIAAPRERGADNLPAGARVQVRINPRAVCPVFLP</sequence>
<name>A0A261RGA5_9BORD</name>
<feature type="domain" description="ABC transporter" evidence="5">
    <location>
        <begin position="28"/>
        <end position="258"/>
    </location>
</feature>
<proteinExistence type="predicted"/>
<keyword evidence="2" id="KW-0472">Membrane</keyword>
<evidence type="ECO:0000256" key="2">
    <source>
        <dbReference type="ARBA" id="ARBA00022475"/>
    </source>
</evidence>
<dbReference type="GO" id="GO:0043190">
    <property type="term" value="C:ATP-binding cassette (ABC) transporter complex"/>
    <property type="evidence" value="ECO:0007669"/>
    <property type="project" value="InterPro"/>
</dbReference>
<accession>A0A261RGA5</accession>
<keyword evidence="7" id="KW-1185">Reference proteome</keyword>
<dbReference type="Gene3D" id="3.40.50.300">
    <property type="entry name" value="P-loop containing nucleotide triphosphate hydrolases"/>
    <property type="match status" value="1"/>
</dbReference>